<evidence type="ECO:0000313" key="2">
    <source>
        <dbReference type="EMBL" id="SFT84711.1"/>
    </source>
</evidence>
<feature type="signal peptide" evidence="1">
    <location>
        <begin position="1"/>
        <end position="27"/>
    </location>
</feature>
<dbReference type="RefSeq" id="WP_090251366.1">
    <property type="nucleotide sequence ID" value="NZ_FPAS01000005.1"/>
</dbReference>
<name>A0A1I7BC46_9FLAO</name>
<evidence type="ECO:0000313" key="3">
    <source>
        <dbReference type="Proteomes" id="UP000236454"/>
    </source>
</evidence>
<keyword evidence="3" id="KW-1185">Reference proteome</keyword>
<feature type="chain" id="PRO_5014757605" description="Secreted protein" evidence="1">
    <location>
        <begin position="28"/>
        <end position="235"/>
    </location>
</feature>
<evidence type="ECO:0000256" key="1">
    <source>
        <dbReference type="SAM" id="SignalP"/>
    </source>
</evidence>
<proteinExistence type="predicted"/>
<dbReference type="AlphaFoldDB" id="A0A1I7BC46"/>
<evidence type="ECO:0008006" key="4">
    <source>
        <dbReference type="Google" id="ProtNLM"/>
    </source>
</evidence>
<reference evidence="2 3" key="1">
    <citation type="submission" date="2016-10" db="EMBL/GenBank/DDBJ databases">
        <authorList>
            <person name="de Groot N.N."/>
        </authorList>
    </citation>
    <scope>NUCLEOTIDE SEQUENCE [LARGE SCALE GENOMIC DNA]</scope>
    <source>
        <strain evidence="2 3">CGMCC 1.7005</strain>
    </source>
</reference>
<accession>A0A1I7BC46</accession>
<gene>
    <name evidence="2" type="ORF">SAMN05216474_2663</name>
</gene>
<dbReference type="STRING" id="477690.SAMN05216474_2663"/>
<protein>
    <recommendedName>
        <fullName evidence="4">Secreted protein</fullName>
    </recommendedName>
</protein>
<sequence>MKTLKLTTRIIAIASLTLTCSYSIAQAVSNDDLQNGDYQINCQDKYGNMINGTPSWASYPGKIVTISACPTNAKVGIQVMNPEANLHISSGLSKTADANIMLVENNHQKVLKLTNAGVLYAREIRVNLDAWPDYVFEDKYDLISLDSLENYIAQEGHLPNVPAADSIISGGLDLGASNKLLMEKVEELTLYLIAQNKEQAQLKATLEEQQKVLKAQQELLVQQTLIIQQISANLK</sequence>
<dbReference type="EMBL" id="FPAS01000005">
    <property type="protein sequence ID" value="SFT84711.1"/>
    <property type="molecule type" value="Genomic_DNA"/>
</dbReference>
<organism evidence="2 3">
    <name type="scientific">Lishizhenia tianjinensis</name>
    <dbReference type="NCBI Taxonomy" id="477690"/>
    <lineage>
        <taxon>Bacteria</taxon>
        <taxon>Pseudomonadati</taxon>
        <taxon>Bacteroidota</taxon>
        <taxon>Flavobacteriia</taxon>
        <taxon>Flavobacteriales</taxon>
        <taxon>Crocinitomicaceae</taxon>
        <taxon>Lishizhenia</taxon>
    </lineage>
</organism>
<dbReference type="OrthoDB" id="658938at2"/>
<keyword evidence="1" id="KW-0732">Signal</keyword>
<dbReference type="Proteomes" id="UP000236454">
    <property type="component" value="Unassembled WGS sequence"/>
</dbReference>